<organism evidence="3">
    <name type="scientific">Caenorhabditis remanei</name>
    <name type="common">Caenorhabditis vulgaris</name>
    <dbReference type="NCBI Taxonomy" id="31234"/>
    <lineage>
        <taxon>Eukaryota</taxon>
        <taxon>Metazoa</taxon>
        <taxon>Ecdysozoa</taxon>
        <taxon>Nematoda</taxon>
        <taxon>Chromadorea</taxon>
        <taxon>Rhabditida</taxon>
        <taxon>Rhabditina</taxon>
        <taxon>Rhabditomorpha</taxon>
        <taxon>Rhabditoidea</taxon>
        <taxon>Rhabditidae</taxon>
        <taxon>Peloderinae</taxon>
        <taxon>Caenorhabditis</taxon>
    </lineage>
</organism>
<dbReference type="SMART" id="SM00256">
    <property type="entry name" value="FBOX"/>
    <property type="match status" value="1"/>
</dbReference>
<sequence length="129" mass="14725">MTTEVSLPQLPDNALSAIMEKLDFRSILSLRKVSRSFHTSIDKLKPDFPVTHLLLSFNCLRISPFINIKYEAQENGLLRTLEIFENGASSFEKLMEEGTVSDAYSKDLTNILKYRKVSFGGNLHRYILP</sequence>
<evidence type="ECO:0000313" key="3">
    <source>
        <dbReference type="Proteomes" id="UP000008281"/>
    </source>
</evidence>
<accession>E3LIV9</accession>
<evidence type="ECO:0000259" key="1">
    <source>
        <dbReference type="PROSITE" id="PS50181"/>
    </source>
</evidence>
<gene>
    <name evidence="2" type="ORF">CRE_09440</name>
</gene>
<dbReference type="PROSITE" id="PS50181">
    <property type="entry name" value="FBOX"/>
    <property type="match status" value="1"/>
</dbReference>
<dbReference type="EMBL" id="DS268409">
    <property type="protein sequence ID" value="EFO95257.1"/>
    <property type="molecule type" value="Genomic_DNA"/>
</dbReference>
<name>E3LIV9_CAERE</name>
<dbReference type="InterPro" id="IPR036047">
    <property type="entry name" value="F-box-like_dom_sf"/>
</dbReference>
<dbReference type="HOGENOM" id="CLU_1950788_0_0_1"/>
<keyword evidence="3" id="KW-1185">Reference proteome</keyword>
<protein>
    <recommendedName>
        <fullName evidence="1">F-box domain-containing protein</fullName>
    </recommendedName>
</protein>
<dbReference type="Pfam" id="PF00646">
    <property type="entry name" value="F-box"/>
    <property type="match status" value="1"/>
</dbReference>
<evidence type="ECO:0000313" key="2">
    <source>
        <dbReference type="EMBL" id="EFO95257.1"/>
    </source>
</evidence>
<dbReference type="Proteomes" id="UP000008281">
    <property type="component" value="Unassembled WGS sequence"/>
</dbReference>
<dbReference type="InterPro" id="IPR001810">
    <property type="entry name" value="F-box_dom"/>
</dbReference>
<dbReference type="AlphaFoldDB" id="E3LIV9"/>
<feature type="domain" description="F-box" evidence="1">
    <location>
        <begin position="4"/>
        <end position="53"/>
    </location>
</feature>
<dbReference type="SUPFAM" id="SSF81383">
    <property type="entry name" value="F-box domain"/>
    <property type="match status" value="1"/>
</dbReference>
<proteinExistence type="predicted"/>
<reference evidence="2" key="1">
    <citation type="submission" date="2007-07" db="EMBL/GenBank/DDBJ databases">
        <title>PCAP assembly of the Caenorhabditis remanei genome.</title>
        <authorList>
            <consortium name="The Caenorhabditis remanei Sequencing Consortium"/>
            <person name="Wilson R.K."/>
        </authorList>
    </citation>
    <scope>NUCLEOTIDE SEQUENCE [LARGE SCALE GENOMIC DNA]</scope>
    <source>
        <strain evidence="2">PB4641</strain>
    </source>
</reference>
<dbReference type="InParanoid" id="E3LIV9"/>